<evidence type="ECO:0000313" key="4">
    <source>
        <dbReference type="Proteomes" id="UP000355283"/>
    </source>
</evidence>
<protein>
    <recommendedName>
        <fullName evidence="2">PCI domain-containing protein</fullName>
    </recommendedName>
</protein>
<dbReference type="Pfam" id="PF01399">
    <property type="entry name" value="PCI"/>
    <property type="match status" value="1"/>
</dbReference>
<proteinExistence type="predicted"/>
<keyword evidence="4" id="KW-1185">Reference proteome</keyword>
<dbReference type="SMART" id="SM00088">
    <property type="entry name" value="PINT"/>
    <property type="match status" value="1"/>
</dbReference>
<dbReference type="Gene3D" id="1.25.40.570">
    <property type="match status" value="1"/>
</dbReference>
<dbReference type="AlphaFoldDB" id="A0A4D9DBP3"/>
<dbReference type="OrthoDB" id="194139at2759"/>
<gene>
    <name evidence="3" type="ORF">NSK_000773</name>
</gene>
<feature type="domain" description="PCI" evidence="2">
    <location>
        <begin position="283"/>
        <end position="479"/>
    </location>
</feature>
<dbReference type="SMART" id="SM00753">
    <property type="entry name" value="PAM"/>
    <property type="match status" value="1"/>
</dbReference>
<dbReference type="SUPFAM" id="SSF46785">
    <property type="entry name" value="Winged helix' DNA-binding domain"/>
    <property type="match status" value="1"/>
</dbReference>
<dbReference type="Proteomes" id="UP000355283">
    <property type="component" value="Unassembled WGS sequence"/>
</dbReference>
<dbReference type="InterPro" id="IPR000717">
    <property type="entry name" value="PCI_dom"/>
</dbReference>
<dbReference type="PANTHER" id="PTHR10678">
    <property type="entry name" value="26S PROTEASOME NON-ATPASE REGULATORY SUBUNIT 11/COP9 SIGNALOSOME COMPLEX SUBUNIT 2"/>
    <property type="match status" value="1"/>
</dbReference>
<name>A0A4D9DBP3_9STRA</name>
<dbReference type="EMBL" id="SDOX01000002">
    <property type="protein sequence ID" value="TFJ88424.1"/>
    <property type="molecule type" value="Genomic_DNA"/>
</dbReference>
<sequence>MDEDDKDMEEEEYDFEYSDEEVEEADVELENAYYAAKGLKAQGDLAGAVEGMQEVLRLEAAGERGEWGFKALKQSVKMLFALGQYEAMLERYVFLLDHYTVTPASSHSAGAAVTQNVAEKGLDSVLDLVSSSSSPSLLRALYDTTLARLEGGEESGREGRAEGGARRRNQRLWFKTNLKLGHLLLSEAMQKEGEESVRLLGRLQRLMKDLLKSCEGPQEGPGEDDSAGGDTIKRGTQLLEVYALQMQLFALQKDSRKLKHLYKLALGITWGVPHPRTLGVLQECGDYNAAIQAFFSSFKCYDEAGDPRRFTLLKYLVLASMLHASTIDPFDSQEAKPYKEEREVVAMRNLILAFQNHDVKAFETILKVLVCLLLYALLPHCPRPLTPPLSSLQTHRQALTRDAFVRAHIDQLLITIRTQVITKLLVPYTRVSLAHIARELNDIPEEDVESLLVSLILDGKVAGYIDQLQRVWVRGKGGEGGKIYVGGVEEDTTRAAAGGIGGGTRQVSWSKGKGRKDYHAMGQLSDALRAVVGRRIGEGRVIEREGGN</sequence>
<dbReference type="InterPro" id="IPR050871">
    <property type="entry name" value="26S_Proteasome/COP9_Components"/>
</dbReference>
<evidence type="ECO:0000313" key="3">
    <source>
        <dbReference type="EMBL" id="TFJ88424.1"/>
    </source>
</evidence>
<dbReference type="InterPro" id="IPR036390">
    <property type="entry name" value="WH_DNA-bd_sf"/>
</dbReference>
<evidence type="ECO:0000259" key="2">
    <source>
        <dbReference type="PROSITE" id="PS50250"/>
    </source>
</evidence>
<evidence type="ECO:0000256" key="1">
    <source>
        <dbReference type="SAM" id="MobiDB-lite"/>
    </source>
</evidence>
<organism evidence="3 4">
    <name type="scientific">Nannochloropsis salina CCMP1776</name>
    <dbReference type="NCBI Taxonomy" id="1027361"/>
    <lineage>
        <taxon>Eukaryota</taxon>
        <taxon>Sar</taxon>
        <taxon>Stramenopiles</taxon>
        <taxon>Ochrophyta</taxon>
        <taxon>Eustigmatophyceae</taxon>
        <taxon>Eustigmatales</taxon>
        <taxon>Monodopsidaceae</taxon>
        <taxon>Microchloropsis</taxon>
        <taxon>Microchloropsis salina</taxon>
    </lineage>
</organism>
<reference evidence="3 4" key="1">
    <citation type="submission" date="2019-01" db="EMBL/GenBank/DDBJ databases">
        <title>Nuclear Genome Assembly of the Microalgal Biofuel strain Nannochloropsis salina CCMP1776.</title>
        <authorList>
            <person name="Hovde B."/>
        </authorList>
    </citation>
    <scope>NUCLEOTIDE SEQUENCE [LARGE SCALE GENOMIC DNA]</scope>
    <source>
        <strain evidence="3 4">CCMP1776</strain>
    </source>
</reference>
<dbReference type="PROSITE" id="PS50250">
    <property type="entry name" value="PCI"/>
    <property type="match status" value="1"/>
</dbReference>
<accession>A0A4D9DBP3</accession>
<comment type="caution">
    <text evidence="3">The sequence shown here is derived from an EMBL/GenBank/DDBJ whole genome shotgun (WGS) entry which is preliminary data.</text>
</comment>
<feature type="region of interest" description="Disordered" evidence="1">
    <location>
        <begin position="1"/>
        <end position="21"/>
    </location>
</feature>